<dbReference type="EMBL" id="FLRH01000005">
    <property type="protein sequence ID" value="SBT69316.1"/>
    <property type="molecule type" value="Genomic_DNA"/>
</dbReference>
<dbReference type="AlphaFoldDB" id="A0A1A9BJR4"/>
<protein>
    <submittedName>
        <fullName evidence="1">Uncharacterized protein</fullName>
    </submittedName>
</protein>
<reference evidence="2" key="1">
    <citation type="submission" date="2016-06" db="EMBL/GenBank/DDBJ databases">
        <authorList>
            <person name="Varghese N."/>
            <person name="Submissions Spin"/>
        </authorList>
    </citation>
    <scope>NUCLEOTIDE SEQUENCE [LARGE SCALE GENOMIC DNA]</scope>
    <source>
        <strain evidence="2">DSM 45794</strain>
    </source>
</reference>
<name>A0A1A9BJR4_9ACTN</name>
<proteinExistence type="predicted"/>
<dbReference type="Proteomes" id="UP000199558">
    <property type="component" value="Unassembled WGS sequence"/>
</dbReference>
<accession>A0A1A9BJR4</accession>
<sequence length="155" mass="17217">MPMGLLDSLRKRRAVKELELNRWANHTALMEIAAGLSVAVMRCHDDTWQFVERYASGRDHWRSPDPVRMSDREDSMVEVRLSGPQLAMAIEALAHVADIPYMRGYHTAESRAIAKRLYVEIRDVLTQYDAADPGAAVAAIVLDDQIGTAPSGGGR</sequence>
<evidence type="ECO:0000313" key="1">
    <source>
        <dbReference type="EMBL" id="SBT69316.1"/>
    </source>
</evidence>
<dbReference type="STRING" id="946078.GA0070622_6441"/>
<organism evidence="1 2">
    <name type="scientific">Micromonospora sediminicola</name>
    <dbReference type="NCBI Taxonomy" id="946078"/>
    <lineage>
        <taxon>Bacteria</taxon>
        <taxon>Bacillati</taxon>
        <taxon>Actinomycetota</taxon>
        <taxon>Actinomycetes</taxon>
        <taxon>Micromonosporales</taxon>
        <taxon>Micromonosporaceae</taxon>
        <taxon>Micromonospora</taxon>
    </lineage>
</organism>
<evidence type="ECO:0000313" key="2">
    <source>
        <dbReference type="Proteomes" id="UP000199558"/>
    </source>
</evidence>
<gene>
    <name evidence="1" type="ORF">GA0070622_6441</name>
</gene>
<keyword evidence="2" id="KW-1185">Reference proteome</keyword>